<dbReference type="GO" id="GO:0030366">
    <property type="term" value="F:molybdopterin synthase activity"/>
    <property type="evidence" value="ECO:0007669"/>
    <property type="project" value="UniProtKB-EC"/>
</dbReference>
<dbReference type="AlphaFoldDB" id="A0A919BB62"/>
<comment type="similarity">
    <text evidence="2">Belongs to the MoaE family.</text>
</comment>
<reference evidence="12" key="2">
    <citation type="submission" date="2020-09" db="EMBL/GenBank/DDBJ databases">
        <authorList>
            <person name="Sun Q."/>
            <person name="Kim S."/>
        </authorList>
    </citation>
    <scope>NUCLEOTIDE SEQUENCE</scope>
    <source>
        <strain evidence="12">KCTC 42731</strain>
    </source>
</reference>
<dbReference type="NCBIfam" id="NF007959">
    <property type="entry name" value="PRK10678.1"/>
    <property type="match status" value="1"/>
</dbReference>
<comment type="subunit">
    <text evidence="6">Heterotetramer of 2 MoaD subunits and 2 MoaE subunits. Also stable as homodimer. The enzyme changes between these two forms during catalysis.</text>
</comment>
<sequence length="154" mass="17717">MTNDNIVIKVQQQDFDLGAEMNKLHQNNVDDGATATFCGRVRNNNLEQDVIGLYLEHYPQMTEKQLLQIAQQAKSKWHLGRVCIIHRIGMLNVGEQIVFVGVTSKHRQSAFMACEFIMDFLKVKATFWKKEVHANGQKLWLDAKQSDQNKANSW</sequence>
<evidence type="ECO:0000313" key="13">
    <source>
        <dbReference type="Proteomes" id="UP000623842"/>
    </source>
</evidence>
<keyword evidence="5" id="KW-0501">Molybdenum cofactor biosynthesis</keyword>
<dbReference type="CDD" id="cd00756">
    <property type="entry name" value="MoaE"/>
    <property type="match status" value="1"/>
</dbReference>
<comment type="caution">
    <text evidence="12">The sequence shown here is derived from an EMBL/GenBank/DDBJ whole genome shotgun (WGS) entry which is preliminary data.</text>
</comment>
<comment type="catalytic activity">
    <reaction evidence="11">
        <text>2 [molybdopterin-synthase sulfur-carrier protein]-C-terminal-Gly-aminoethanethioate + cyclic pyranopterin phosphate + H2O = molybdopterin + 2 [molybdopterin-synthase sulfur-carrier protein]-C-terminal Gly-Gly + 2 H(+)</text>
        <dbReference type="Rhea" id="RHEA:26333"/>
        <dbReference type="Rhea" id="RHEA-COMP:12202"/>
        <dbReference type="Rhea" id="RHEA-COMP:19907"/>
        <dbReference type="ChEBI" id="CHEBI:15377"/>
        <dbReference type="ChEBI" id="CHEBI:15378"/>
        <dbReference type="ChEBI" id="CHEBI:58698"/>
        <dbReference type="ChEBI" id="CHEBI:59648"/>
        <dbReference type="ChEBI" id="CHEBI:90778"/>
        <dbReference type="ChEBI" id="CHEBI:232372"/>
        <dbReference type="EC" id="2.8.1.12"/>
    </reaction>
</comment>
<keyword evidence="13" id="KW-1185">Reference proteome</keyword>
<evidence type="ECO:0000256" key="10">
    <source>
        <dbReference type="ARBA" id="ARBA00032474"/>
    </source>
</evidence>
<dbReference type="Pfam" id="PF02391">
    <property type="entry name" value="MoaE"/>
    <property type="match status" value="1"/>
</dbReference>
<dbReference type="Gene3D" id="3.90.1170.40">
    <property type="entry name" value="Molybdopterin biosynthesis MoaE subunit"/>
    <property type="match status" value="1"/>
</dbReference>
<dbReference type="PANTHER" id="PTHR23404">
    <property type="entry name" value="MOLYBDOPTERIN SYNTHASE RELATED"/>
    <property type="match status" value="1"/>
</dbReference>
<evidence type="ECO:0000256" key="6">
    <source>
        <dbReference type="ARBA" id="ARBA00026066"/>
    </source>
</evidence>
<evidence type="ECO:0000256" key="9">
    <source>
        <dbReference type="ARBA" id="ARBA00030781"/>
    </source>
</evidence>
<proteinExistence type="inferred from homology"/>
<evidence type="ECO:0000256" key="5">
    <source>
        <dbReference type="ARBA" id="ARBA00023150"/>
    </source>
</evidence>
<evidence type="ECO:0000256" key="7">
    <source>
        <dbReference type="ARBA" id="ARBA00029745"/>
    </source>
</evidence>
<evidence type="ECO:0000313" key="12">
    <source>
        <dbReference type="EMBL" id="GHF80018.1"/>
    </source>
</evidence>
<dbReference type="RefSeq" id="WP_189767041.1">
    <property type="nucleotide sequence ID" value="NZ_BNCK01000001.1"/>
</dbReference>
<gene>
    <name evidence="12" type="primary">moaE</name>
    <name evidence="12" type="ORF">GCM10017161_04080</name>
</gene>
<evidence type="ECO:0000256" key="3">
    <source>
        <dbReference type="ARBA" id="ARBA00011950"/>
    </source>
</evidence>
<accession>A0A919BB62</accession>
<evidence type="ECO:0000256" key="2">
    <source>
        <dbReference type="ARBA" id="ARBA00005426"/>
    </source>
</evidence>
<dbReference type="EMBL" id="BNCK01000001">
    <property type="protein sequence ID" value="GHF80018.1"/>
    <property type="molecule type" value="Genomic_DNA"/>
</dbReference>
<dbReference type="GO" id="GO:0006777">
    <property type="term" value="P:Mo-molybdopterin cofactor biosynthetic process"/>
    <property type="evidence" value="ECO:0007669"/>
    <property type="project" value="UniProtKB-KW"/>
</dbReference>
<evidence type="ECO:0000256" key="8">
    <source>
        <dbReference type="ARBA" id="ARBA00030407"/>
    </source>
</evidence>
<dbReference type="Proteomes" id="UP000623842">
    <property type="component" value="Unassembled WGS sequence"/>
</dbReference>
<reference evidence="12" key="1">
    <citation type="journal article" date="2014" name="Int. J. Syst. Evol. Microbiol.">
        <title>Complete genome sequence of Corynebacterium casei LMG S-19264T (=DSM 44701T), isolated from a smear-ripened cheese.</title>
        <authorList>
            <consortium name="US DOE Joint Genome Institute (JGI-PGF)"/>
            <person name="Walter F."/>
            <person name="Albersmeier A."/>
            <person name="Kalinowski J."/>
            <person name="Ruckert C."/>
        </authorList>
    </citation>
    <scope>NUCLEOTIDE SEQUENCE</scope>
    <source>
        <strain evidence="12">KCTC 42731</strain>
    </source>
</reference>
<protein>
    <recommendedName>
        <fullName evidence="4">Molybdopterin synthase catalytic subunit</fullName>
        <ecNumber evidence="3">2.8.1.12</ecNumber>
    </recommendedName>
    <alternativeName>
        <fullName evidence="9">MPT synthase subunit 2</fullName>
    </alternativeName>
    <alternativeName>
        <fullName evidence="7">Molybdenum cofactor biosynthesis protein E</fullName>
    </alternativeName>
    <alternativeName>
        <fullName evidence="8">Molybdopterin-converting factor large subunit</fullName>
    </alternativeName>
    <alternativeName>
        <fullName evidence="10">Molybdopterin-converting factor subunit 2</fullName>
    </alternativeName>
</protein>
<dbReference type="SUPFAM" id="SSF54690">
    <property type="entry name" value="Molybdopterin synthase subunit MoaE"/>
    <property type="match status" value="1"/>
</dbReference>
<dbReference type="InterPro" id="IPR003448">
    <property type="entry name" value="Mopterin_biosynth_MoaE"/>
</dbReference>
<dbReference type="EC" id="2.8.1.12" evidence="3"/>
<evidence type="ECO:0000256" key="11">
    <source>
        <dbReference type="ARBA" id="ARBA00049878"/>
    </source>
</evidence>
<organism evidence="12 13">
    <name type="scientific">Thalassotalea marina</name>
    <dbReference type="NCBI Taxonomy" id="1673741"/>
    <lineage>
        <taxon>Bacteria</taxon>
        <taxon>Pseudomonadati</taxon>
        <taxon>Pseudomonadota</taxon>
        <taxon>Gammaproteobacteria</taxon>
        <taxon>Alteromonadales</taxon>
        <taxon>Colwelliaceae</taxon>
        <taxon>Thalassotalea</taxon>
    </lineage>
</organism>
<evidence type="ECO:0000256" key="1">
    <source>
        <dbReference type="ARBA" id="ARBA00005046"/>
    </source>
</evidence>
<evidence type="ECO:0000256" key="4">
    <source>
        <dbReference type="ARBA" id="ARBA00013858"/>
    </source>
</evidence>
<comment type="pathway">
    <text evidence="1">Cofactor biosynthesis; molybdopterin biosynthesis.</text>
</comment>
<name>A0A919BB62_9GAMM</name>
<dbReference type="InterPro" id="IPR036563">
    <property type="entry name" value="MoaE_sf"/>
</dbReference>